<evidence type="ECO:0000313" key="2">
    <source>
        <dbReference type="EMBL" id="GAT51541.1"/>
    </source>
</evidence>
<evidence type="ECO:0000313" key="3">
    <source>
        <dbReference type="Proteomes" id="UP000815677"/>
    </source>
</evidence>
<name>A0ABQ0LKK4_MYCCL</name>
<reference evidence="2" key="1">
    <citation type="submission" date="2014-09" db="EMBL/GenBank/DDBJ databases">
        <title>Genome sequence of the luminous mushroom Mycena chlorophos for searching fungal bioluminescence genes.</title>
        <authorList>
            <person name="Tanaka Y."/>
            <person name="Kasuga D."/>
            <person name="Oba Y."/>
            <person name="Hase S."/>
            <person name="Sato K."/>
            <person name="Oba Y."/>
            <person name="Sakakibara Y."/>
        </authorList>
    </citation>
    <scope>NUCLEOTIDE SEQUENCE</scope>
</reference>
<organism evidence="2 3">
    <name type="scientific">Mycena chlorophos</name>
    <name type="common">Agaric fungus</name>
    <name type="synonym">Agaricus chlorophos</name>
    <dbReference type="NCBI Taxonomy" id="658473"/>
    <lineage>
        <taxon>Eukaryota</taxon>
        <taxon>Fungi</taxon>
        <taxon>Dikarya</taxon>
        <taxon>Basidiomycota</taxon>
        <taxon>Agaricomycotina</taxon>
        <taxon>Agaricomycetes</taxon>
        <taxon>Agaricomycetidae</taxon>
        <taxon>Agaricales</taxon>
        <taxon>Marasmiineae</taxon>
        <taxon>Mycenaceae</taxon>
        <taxon>Mycena</taxon>
    </lineage>
</organism>
<keyword evidence="3" id="KW-1185">Reference proteome</keyword>
<feature type="compositionally biased region" description="Polar residues" evidence="1">
    <location>
        <begin position="104"/>
        <end position="114"/>
    </location>
</feature>
<proteinExistence type="predicted"/>
<accession>A0ABQ0LKK4</accession>
<sequence>MLGLSTYRCARLERYSIQQCPHWESRTDSDQRALDGTRIDDAPHLLELSFSCCVRLDIWVLVRARLLSESMSLEMNCLVGEPPRIPDRRQFLEMLDVPRKAPSNPIQAVNSTDNSRGHTAAPNDPGTILRWVTIRPRAELISSSFVAP</sequence>
<evidence type="ECO:0000256" key="1">
    <source>
        <dbReference type="SAM" id="MobiDB-lite"/>
    </source>
</evidence>
<dbReference type="EMBL" id="DF847217">
    <property type="protein sequence ID" value="GAT51541.1"/>
    <property type="molecule type" value="Genomic_DNA"/>
</dbReference>
<gene>
    <name evidence="2" type="ORF">MCHLO_08672</name>
</gene>
<dbReference type="Proteomes" id="UP000815677">
    <property type="component" value="Unassembled WGS sequence"/>
</dbReference>
<feature type="region of interest" description="Disordered" evidence="1">
    <location>
        <begin position="102"/>
        <end position="124"/>
    </location>
</feature>
<protein>
    <submittedName>
        <fullName evidence="2">Uncharacterized protein</fullName>
    </submittedName>
</protein>